<feature type="transmembrane region" description="Helical" evidence="7">
    <location>
        <begin position="80"/>
        <end position="103"/>
    </location>
</feature>
<dbReference type="PANTHER" id="PTHR36835:SF1">
    <property type="entry name" value="CYTOCHROME BO(3) UBIQUINOL OXIDASE SUBUNIT 4"/>
    <property type="match status" value="1"/>
</dbReference>
<dbReference type="GO" id="GO:0005886">
    <property type="term" value="C:plasma membrane"/>
    <property type="evidence" value="ECO:0007669"/>
    <property type="project" value="UniProtKB-SubCell"/>
</dbReference>
<evidence type="ECO:0000256" key="3">
    <source>
        <dbReference type="ARBA" id="ARBA00022475"/>
    </source>
</evidence>
<gene>
    <name evidence="8" type="ORF">SAMN05421852_101336</name>
</gene>
<organism evidence="8 9">
    <name type="scientific">Thermoflavimicrobium dichotomicum</name>
    <dbReference type="NCBI Taxonomy" id="46223"/>
    <lineage>
        <taxon>Bacteria</taxon>
        <taxon>Bacillati</taxon>
        <taxon>Bacillota</taxon>
        <taxon>Bacilli</taxon>
        <taxon>Bacillales</taxon>
        <taxon>Thermoactinomycetaceae</taxon>
        <taxon>Thermoflavimicrobium</taxon>
    </lineage>
</organism>
<feature type="transmembrane region" description="Helical" evidence="7">
    <location>
        <begin position="52"/>
        <end position="73"/>
    </location>
</feature>
<dbReference type="InterPro" id="IPR005171">
    <property type="entry name" value="Cyt_c_oxidase_su4_prok"/>
</dbReference>
<reference evidence="8 9" key="1">
    <citation type="submission" date="2016-10" db="EMBL/GenBank/DDBJ databases">
        <authorList>
            <person name="de Groot N.N."/>
        </authorList>
    </citation>
    <scope>NUCLEOTIDE SEQUENCE [LARGE SCALE GENOMIC DNA]</scope>
    <source>
        <strain evidence="8 9">DSM 44778</strain>
    </source>
</reference>
<proteinExistence type="inferred from homology"/>
<evidence type="ECO:0000313" key="8">
    <source>
        <dbReference type="EMBL" id="SFI67621.1"/>
    </source>
</evidence>
<evidence type="ECO:0000256" key="5">
    <source>
        <dbReference type="ARBA" id="ARBA00022989"/>
    </source>
</evidence>
<name>A0A1I3K531_9BACL</name>
<dbReference type="GO" id="GO:0015078">
    <property type="term" value="F:proton transmembrane transporter activity"/>
    <property type="evidence" value="ECO:0007669"/>
    <property type="project" value="TreeGrafter"/>
</dbReference>
<dbReference type="AlphaFoldDB" id="A0A1I3K531"/>
<dbReference type="GO" id="GO:0009486">
    <property type="term" value="F:cytochrome bo3 ubiquinol oxidase activity"/>
    <property type="evidence" value="ECO:0007669"/>
    <property type="project" value="TreeGrafter"/>
</dbReference>
<protein>
    <submittedName>
        <fullName evidence="8">Cytochrome c oxidase subunit 4</fullName>
    </submittedName>
</protein>
<dbReference type="STRING" id="46223.SAMN05421852_101336"/>
<dbReference type="InterPro" id="IPR050968">
    <property type="entry name" value="Cytochrome_c_oxidase_bac_sub4"/>
</dbReference>
<keyword evidence="9" id="KW-1185">Reference proteome</keyword>
<dbReference type="GO" id="GO:0015990">
    <property type="term" value="P:electron transport coupled proton transport"/>
    <property type="evidence" value="ECO:0007669"/>
    <property type="project" value="TreeGrafter"/>
</dbReference>
<dbReference type="GO" id="GO:0019646">
    <property type="term" value="P:aerobic electron transport chain"/>
    <property type="evidence" value="ECO:0007669"/>
    <property type="project" value="TreeGrafter"/>
</dbReference>
<accession>A0A1I3K531</accession>
<evidence type="ECO:0000256" key="7">
    <source>
        <dbReference type="SAM" id="Phobius"/>
    </source>
</evidence>
<comment type="subcellular location">
    <subcellularLocation>
        <location evidence="1">Cell membrane</location>
        <topology evidence="1">Multi-pass membrane protein</topology>
    </subcellularLocation>
</comment>
<sequence length="104" mass="11702">MKPGLYHRPDAPVEKKRLKSGVTKYLFSFVLMLIFTAIAFYLVAFPKFDTQTTFWIILIAAIIQAVLQLFTFMHLDQKGYGTVIVIMIFAIVIASVSAVGIVLM</sequence>
<dbReference type="PANTHER" id="PTHR36835">
    <property type="entry name" value="CYTOCHROME BO(3) UBIQUINOL OXIDASE SUBUNIT 4"/>
    <property type="match status" value="1"/>
</dbReference>
<dbReference type="Proteomes" id="UP000199545">
    <property type="component" value="Unassembled WGS sequence"/>
</dbReference>
<evidence type="ECO:0000256" key="4">
    <source>
        <dbReference type="ARBA" id="ARBA00022692"/>
    </source>
</evidence>
<keyword evidence="6 7" id="KW-0472">Membrane</keyword>
<dbReference type="GO" id="GO:0009319">
    <property type="term" value="C:cytochrome o ubiquinol oxidase complex"/>
    <property type="evidence" value="ECO:0007669"/>
    <property type="project" value="TreeGrafter"/>
</dbReference>
<keyword evidence="5 7" id="KW-1133">Transmembrane helix</keyword>
<evidence type="ECO:0000256" key="1">
    <source>
        <dbReference type="ARBA" id="ARBA00004651"/>
    </source>
</evidence>
<dbReference type="RefSeq" id="WP_093227383.1">
    <property type="nucleotide sequence ID" value="NZ_FORR01000001.1"/>
</dbReference>
<dbReference type="EMBL" id="FORR01000001">
    <property type="protein sequence ID" value="SFI67621.1"/>
    <property type="molecule type" value="Genomic_DNA"/>
</dbReference>
<keyword evidence="3" id="KW-1003">Cell membrane</keyword>
<comment type="similarity">
    <text evidence="2">Belongs to the cytochrome c oxidase bacterial subunit 4 family.</text>
</comment>
<dbReference type="SUPFAM" id="SSF103473">
    <property type="entry name" value="MFS general substrate transporter"/>
    <property type="match status" value="1"/>
</dbReference>
<feature type="transmembrane region" description="Helical" evidence="7">
    <location>
        <begin position="25"/>
        <end position="46"/>
    </location>
</feature>
<evidence type="ECO:0000256" key="2">
    <source>
        <dbReference type="ARBA" id="ARBA00008079"/>
    </source>
</evidence>
<dbReference type="OrthoDB" id="9928620at2"/>
<keyword evidence="4 7" id="KW-0812">Transmembrane</keyword>
<evidence type="ECO:0000313" key="9">
    <source>
        <dbReference type="Proteomes" id="UP000199545"/>
    </source>
</evidence>
<evidence type="ECO:0000256" key="6">
    <source>
        <dbReference type="ARBA" id="ARBA00023136"/>
    </source>
</evidence>
<dbReference type="InterPro" id="IPR036259">
    <property type="entry name" value="MFS_trans_sf"/>
</dbReference>
<dbReference type="Pfam" id="PF03626">
    <property type="entry name" value="COX4_pro"/>
    <property type="match status" value="1"/>
</dbReference>